<dbReference type="PANTHER" id="PTHR37721">
    <property type="entry name" value="OS05G0464200 PROTEIN"/>
    <property type="match status" value="1"/>
</dbReference>
<sequence length="81" mass="8650">MSKSDSTFQKKKKKQVRLLPKRGQVKAKMFEILCKTVFSAFSKSEESHKRSGGEGGGDGRSSTSVTSTPSGYSTDANGGNS</sequence>
<dbReference type="EMBL" id="BPVZ01000016">
    <property type="protein sequence ID" value="GKV01112.1"/>
    <property type="molecule type" value="Genomic_DNA"/>
</dbReference>
<feature type="compositionally biased region" description="Polar residues" evidence="1">
    <location>
        <begin position="63"/>
        <end position="81"/>
    </location>
</feature>
<feature type="region of interest" description="Disordered" evidence="1">
    <location>
        <begin position="1"/>
        <end position="22"/>
    </location>
</feature>
<feature type="region of interest" description="Disordered" evidence="1">
    <location>
        <begin position="42"/>
        <end position="81"/>
    </location>
</feature>
<dbReference type="AlphaFoldDB" id="A0AAV5IGS5"/>
<organism evidence="2 3">
    <name type="scientific">Rubroshorea leprosula</name>
    <dbReference type="NCBI Taxonomy" id="152421"/>
    <lineage>
        <taxon>Eukaryota</taxon>
        <taxon>Viridiplantae</taxon>
        <taxon>Streptophyta</taxon>
        <taxon>Embryophyta</taxon>
        <taxon>Tracheophyta</taxon>
        <taxon>Spermatophyta</taxon>
        <taxon>Magnoliopsida</taxon>
        <taxon>eudicotyledons</taxon>
        <taxon>Gunneridae</taxon>
        <taxon>Pentapetalae</taxon>
        <taxon>rosids</taxon>
        <taxon>malvids</taxon>
        <taxon>Malvales</taxon>
        <taxon>Dipterocarpaceae</taxon>
        <taxon>Rubroshorea</taxon>
    </lineage>
</organism>
<evidence type="ECO:0000313" key="2">
    <source>
        <dbReference type="EMBL" id="GKV01112.1"/>
    </source>
</evidence>
<keyword evidence="3" id="KW-1185">Reference proteome</keyword>
<name>A0AAV5IGS5_9ROSI</name>
<evidence type="ECO:0000256" key="1">
    <source>
        <dbReference type="SAM" id="MobiDB-lite"/>
    </source>
</evidence>
<dbReference type="PANTHER" id="PTHR37721:SF1">
    <property type="entry name" value="OS05G0464200 PROTEIN"/>
    <property type="match status" value="1"/>
</dbReference>
<feature type="compositionally biased region" description="Basic residues" evidence="1">
    <location>
        <begin position="9"/>
        <end position="22"/>
    </location>
</feature>
<gene>
    <name evidence="2" type="ORF">SLEP1_g13695</name>
</gene>
<proteinExistence type="predicted"/>
<protein>
    <submittedName>
        <fullName evidence="2">Uncharacterized protein</fullName>
    </submittedName>
</protein>
<reference evidence="2 3" key="1">
    <citation type="journal article" date="2021" name="Commun. Biol.">
        <title>The genome of Shorea leprosula (Dipterocarpaceae) highlights the ecological relevance of drought in aseasonal tropical rainforests.</title>
        <authorList>
            <person name="Ng K.K.S."/>
            <person name="Kobayashi M.J."/>
            <person name="Fawcett J.A."/>
            <person name="Hatakeyama M."/>
            <person name="Paape T."/>
            <person name="Ng C.H."/>
            <person name="Ang C.C."/>
            <person name="Tnah L.H."/>
            <person name="Lee C.T."/>
            <person name="Nishiyama T."/>
            <person name="Sese J."/>
            <person name="O'Brien M.J."/>
            <person name="Copetti D."/>
            <person name="Mohd Noor M.I."/>
            <person name="Ong R.C."/>
            <person name="Putra M."/>
            <person name="Sireger I.Z."/>
            <person name="Indrioko S."/>
            <person name="Kosugi Y."/>
            <person name="Izuno A."/>
            <person name="Isagi Y."/>
            <person name="Lee S.L."/>
            <person name="Shimizu K.K."/>
        </authorList>
    </citation>
    <scope>NUCLEOTIDE SEQUENCE [LARGE SCALE GENOMIC DNA]</scope>
    <source>
        <strain evidence="2">214</strain>
    </source>
</reference>
<evidence type="ECO:0000313" key="3">
    <source>
        <dbReference type="Proteomes" id="UP001054252"/>
    </source>
</evidence>
<accession>A0AAV5IGS5</accession>
<comment type="caution">
    <text evidence="2">The sequence shown here is derived from an EMBL/GenBank/DDBJ whole genome shotgun (WGS) entry which is preliminary data.</text>
</comment>
<feature type="compositionally biased region" description="Basic and acidic residues" evidence="1">
    <location>
        <begin position="43"/>
        <end position="52"/>
    </location>
</feature>
<dbReference type="Proteomes" id="UP001054252">
    <property type="component" value="Unassembled WGS sequence"/>
</dbReference>